<keyword evidence="1" id="KW-0805">Transcription regulation</keyword>
<dbReference type="eggNOG" id="COG1846">
    <property type="taxonomic scope" value="Bacteria"/>
</dbReference>
<evidence type="ECO:0000256" key="2">
    <source>
        <dbReference type="ARBA" id="ARBA00023125"/>
    </source>
</evidence>
<dbReference type="OrthoDB" id="6400170at2"/>
<sequence>MLQKPEIFIEYWINNLGRALNKVSDKKLHKYGITSSQAAVLYQLWSKEGLTQKEIQESLNLTAASVSGHVETLLSKELIYRQQDNEDYRCKRLYLTEKGKELRMCSLETIREIEDALSVGFSEEEKVIFTIWLKKVYNNIKAINT</sequence>
<dbReference type="Gene3D" id="1.10.10.10">
    <property type="entry name" value="Winged helix-like DNA-binding domain superfamily/Winged helix DNA-binding domain"/>
    <property type="match status" value="1"/>
</dbReference>
<evidence type="ECO:0000256" key="1">
    <source>
        <dbReference type="ARBA" id="ARBA00023015"/>
    </source>
</evidence>
<dbReference type="PANTHER" id="PTHR42756:SF1">
    <property type="entry name" value="TRANSCRIPTIONAL REPRESSOR OF EMRAB OPERON"/>
    <property type="match status" value="1"/>
</dbReference>
<protein>
    <submittedName>
        <fullName evidence="5">Transcriptional regulator, MarR family</fullName>
    </submittedName>
</protein>
<proteinExistence type="predicted"/>
<dbReference type="SUPFAM" id="SSF46785">
    <property type="entry name" value="Winged helix' DNA-binding domain"/>
    <property type="match status" value="1"/>
</dbReference>
<evidence type="ECO:0000313" key="6">
    <source>
        <dbReference type="Proteomes" id="UP000002730"/>
    </source>
</evidence>
<dbReference type="GO" id="GO:0003677">
    <property type="term" value="F:DNA binding"/>
    <property type="evidence" value="ECO:0007669"/>
    <property type="project" value="UniProtKB-KW"/>
</dbReference>
<dbReference type="Proteomes" id="UP000002730">
    <property type="component" value="Chromosome"/>
</dbReference>
<dbReference type="KEGG" id="ccb:Clocel_1094"/>
<dbReference type="InterPro" id="IPR036388">
    <property type="entry name" value="WH-like_DNA-bd_sf"/>
</dbReference>
<dbReference type="HOGENOM" id="CLU_083287_18_6_9"/>
<dbReference type="RefSeq" id="WP_010076300.1">
    <property type="nucleotide sequence ID" value="NC_014393.1"/>
</dbReference>
<keyword evidence="3" id="KW-0804">Transcription</keyword>
<accession>D9SU15</accession>
<dbReference type="PANTHER" id="PTHR42756">
    <property type="entry name" value="TRANSCRIPTIONAL REGULATOR, MARR"/>
    <property type="match status" value="1"/>
</dbReference>
<feature type="domain" description="HTH marR-type" evidence="4">
    <location>
        <begin position="1"/>
        <end position="138"/>
    </location>
</feature>
<reference evidence="5 6" key="1">
    <citation type="submission" date="2010-08" db="EMBL/GenBank/DDBJ databases">
        <title>Complete sequence of Clostridium cellulovorans 743B.</title>
        <authorList>
            <consortium name="US DOE Joint Genome Institute"/>
            <person name="Lucas S."/>
            <person name="Copeland A."/>
            <person name="Lapidus A."/>
            <person name="Cheng J.-F."/>
            <person name="Bruce D."/>
            <person name="Goodwin L."/>
            <person name="Pitluck S."/>
            <person name="Chertkov O."/>
            <person name="Detter J.C."/>
            <person name="Han C."/>
            <person name="Tapia R."/>
            <person name="Land M."/>
            <person name="Hauser L."/>
            <person name="Chang Y.-J."/>
            <person name="Jeffries C."/>
            <person name="Kyrpides N."/>
            <person name="Ivanova N."/>
            <person name="Mikhailova N."/>
            <person name="Hemme C.L."/>
            <person name="Woyke T."/>
        </authorList>
    </citation>
    <scope>NUCLEOTIDE SEQUENCE [LARGE SCALE GENOMIC DNA]</scope>
    <source>
        <strain evidence="6">ATCC 35296 / DSM 3052 / OCM 3 / 743B</strain>
    </source>
</reference>
<keyword evidence="2" id="KW-0238">DNA-binding</keyword>
<gene>
    <name evidence="5" type="ordered locus">Clocel_1094</name>
</gene>
<dbReference type="GO" id="GO:0003700">
    <property type="term" value="F:DNA-binding transcription factor activity"/>
    <property type="evidence" value="ECO:0007669"/>
    <property type="project" value="InterPro"/>
</dbReference>
<dbReference type="PROSITE" id="PS50995">
    <property type="entry name" value="HTH_MARR_2"/>
    <property type="match status" value="1"/>
</dbReference>
<dbReference type="AlphaFoldDB" id="D9SU15"/>
<dbReference type="InterPro" id="IPR000835">
    <property type="entry name" value="HTH_MarR-typ"/>
</dbReference>
<evidence type="ECO:0000256" key="3">
    <source>
        <dbReference type="ARBA" id="ARBA00023163"/>
    </source>
</evidence>
<dbReference type="PRINTS" id="PR00598">
    <property type="entry name" value="HTHMARR"/>
</dbReference>
<dbReference type="EMBL" id="CP002160">
    <property type="protein sequence ID" value="ADL50853.1"/>
    <property type="molecule type" value="Genomic_DNA"/>
</dbReference>
<keyword evidence="6" id="KW-1185">Reference proteome</keyword>
<name>D9SU15_CLOC7</name>
<dbReference type="SMART" id="SM00347">
    <property type="entry name" value="HTH_MARR"/>
    <property type="match status" value="1"/>
</dbReference>
<dbReference type="InterPro" id="IPR036390">
    <property type="entry name" value="WH_DNA-bd_sf"/>
</dbReference>
<organism evidence="5 6">
    <name type="scientific">Clostridium cellulovorans (strain ATCC 35296 / DSM 3052 / OCM 3 / 743B)</name>
    <dbReference type="NCBI Taxonomy" id="573061"/>
    <lineage>
        <taxon>Bacteria</taxon>
        <taxon>Bacillati</taxon>
        <taxon>Bacillota</taxon>
        <taxon>Clostridia</taxon>
        <taxon>Eubacteriales</taxon>
        <taxon>Clostridiaceae</taxon>
        <taxon>Clostridium</taxon>
    </lineage>
</organism>
<evidence type="ECO:0000313" key="5">
    <source>
        <dbReference type="EMBL" id="ADL50853.1"/>
    </source>
</evidence>
<dbReference type="Pfam" id="PF01047">
    <property type="entry name" value="MarR"/>
    <property type="match status" value="1"/>
</dbReference>
<evidence type="ECO:0000259" key="4">
    <source>
        <dbReference type="PROSITE" id="PS50995"/>
    </source>
</evidence>
<dbReference type="STRING" id="573061.Clocel_1094"/>